<evidence type="ECO:0000256" key="1">
    <source>
        <dbReference type="ARBA" id="ARBA00022475"/>
    </source>
</evidence>
<dbReference type="PANTHER" id="PTHR48090:SF3">
    <property type="entry name" value="UNDECAPRENYL-PHOSPHATE 4-DEOXY-4-FORMAMIDO-L-ARABINOSE TRANSFERASE"/>
    <property type="match status" value="1"/>
</dbReference>
<feature type="transmembrane region" description="Helical" evidence="8">
    <location>
        <begin position="280"/>
        <end position="304"/>
    </location>
</feature>
<evidence type="ECO:0000256" key="6">
    <source>
        <dbReference type="ARBA" id="ARBA00022989"/>
    </source>
</evidence>
<evidence type="ECO:0000256" key="3">
    <source>
        <dbReference type="ARBA" id="ARBA00022679"/>
    </source>
</evidence>
<dbReference type="GO" id="GO:0005886">
    <property type="term" value="C:plasma membrane"/>
    <property type="evidence" value="ECO:0007669"/>
    <property type="project" value="TreeGrafter"/>
</dbReference>
<keyword evidence="3 10" id="KW-0808">Transferase</keyword>
<name>A0A7C4Y620_UNCW3</name>
<dbReference type="CDD" id="cd04179">
    <property type="entry name" value="DPM_DPG-synthase_like"/>
    <property type="match status" value="1"/>
</dbReference>
<keyword evidence="4 8" id="KW-0812">Transmembrane</keyword>
<evidence type="ECO:0000256" key="2">
    <source>
        <dbReference type="ARBA" id="ARBA00022676"/>
    </source>
</evidence>
<keyword evidence="1" id="KW-1003">Cell membrane</keyword>
<feature type="transmembrane region" description="Helical" evidence="8">
    <location>
        <begin position="245"/>
        <end position="268"/>
    </location>
</feature>
<dbReference type="EMBL" id="DTHG01000088">
    <property type="protein sequence ID" value="HGW92282.1"/>
    <property type="molecule type" value="Genomic_DNA"/>
</dbReference>
<dbReference type="SUPFAM" id="SSF53448">
    <property type="entry name" value="Nucleotide-diphospho-sugar transferases"/>
    <property type="match status" value="1"/>
</dbReference>
<evidence type="ECO:0000256" key="4">
    <source>
        <dbReference type="ARBA" id="ARBA00022692"/>
    </source>
</evidence>
<sequence length="320" mass="37147">MGAKNISKRRTEENNRMVQKISIIIPAYNEETNIEPLMEKVNELVKTSDKDYEVIIVDDGSKDDTYKVANKLKRKYKYLKVLKHNVNLGKTDAILTGFKNSTGDAICILDADLQYDPLEIPLLINKLEEGYDIVTGWKKGKYEKKFVSNVYNFLSRLLFRIHIHDQNSIKIMRREVLEEINLRKEWHRYIVALAVEKGFKDGEVKVTLYPRYSGKPKYSGKGRIFIGFLDLLSVKFQISFMKKPLLLFGNTGIACIVIGFIVGLYDVILRFAFHKGWRPLLYLTMLLIISGLLLFSIGFLAEIISRIEERIERIEKELRK</sequence>
<dbReference type="InterPro" id="IPR001173">
    <property type="entry name" value="Glyco_trans_2-like"/>
</dbReference>
<dbReference type="InterPro" id="IPR050256">
    <property type="entry name" value="Glycosyltransferase_2"/>
</dbReference>
<dbReference type="Gene3D" id="3.90.550.10">
    <property type="entry name" value="Spore Coat Polysaccharide Biosynthesis Protein SpsA, Chain A"/>
    <property type="match status" value="1"/>
</dbReference>
<protein>
    <submittedName>
        <fullName evidence="10">Glycosyltransferase family 2 protein</fullName>
    </submittedName>
</protein>
<accession>A0A7C4Y620</accession>
<dbReference type="Pfam" id="PF00535">
    <property type="entry name" value="Glycos_transf_2"/>
    <property type="match status" value="1"/>
</dbReference>
<dbReference type="GO" id="GO:0099621">
    <property type="term" value="F:undecaprenyl-phosphate 4-deoxy-4-formamido-L-arabinose transferase activity"/>
    <property type="evidence" value="ECO:0007669"/>
    <property type="project" value="TreeGrafter"/>
</dbReference>
<keyword evidence="6 8" id="KW-1133">Transmembrane helix</keyword>
<organism evidence="10">
    <name type="scientific">candidate division WOR-3 bacterium</name>
    <dbReference type="NCBI Taxonomy" id="2052148"/>
    <lineage>
        <taxon>Bacteria</taxon>
        <taxon>Bacteria division WOR-3</taxon>
    </lineage>
</organism>
<gene>
    <name evidence="10" type="ORF">ENV67_07070</name>
</gene>
<keyword evidence="5" id="KW-0448">Lipopolysaccharide biosynthesis</keyword>
<keyword evidence="7 8" id="KW-0472">Membrane</keyword>
<evidence type="ECO:0000313" key="10">
    <source>
        <dbReference type="EMBL" id="HGW92282.1"/>
    </source>
</evidence>
<dbReference type="InterPro" id="IPR029044">
    <property type="entry name" value="Nucleotide-diphossugar_trans"/>
</dbReference>
<evidence type="ECO:0000256" key="7">
    <source>
        <dbReference type="ARBA" id="ARBA00023136"/>
    </source>
</evidence>
<comment type="caution">
    <text evidence="10">The sequence shown here is derived from an EMBL/GenBank/DDBJ whole genome shotgun (WGS) entry which is preliminary data.</text>
</comment>
<feature type="domain" description="Glycosyltransferase 2-like" evidence="9">
    <location>
        <begin position="22"/>
        <end position="150"/>
    </location>
</feature>
<evidence type="ECO:0000259" key="9">
    <source>
        <dbReference type="Pfam" id="PF00535"/>
    </source>
</evidence>
<proteinExistence type="predicted"/>
<dbReference type="AlphaFoldDB" id="A0A7C4Y620"/>
<evidence type="ECO:0000256" key="8">
    <source>
        <dbReference type="SAM" id="Phobius"/>
    </source>
</evidence>
<dbReference type="GO" id="GO:0009103">
    <property type="term" value="P:lipopolysaccharide biosynthetic process"/>
    <property type="evidence" value="ECO:0007669"/>
    <property type="project" value="UniProtKB-KW"/>
</dbReference>
<keyword evidence="2" id="KW-0328">Glycosyltransferase</keyword>
<dbReference type="PANTHER" id="PTHR48090">
    <property type="entry name" value="UNDECAPRENYL-PHOSPHATE 4-DEOXY-4-FORMAMIDO-L-ARABINOSE TRANSFERASE-RELATED"/>
    <property type="match status" value="1"/>
</dbReference>
<evidence type="ECO:0000256" key="5">
    <source>
        <dbReference type="ARBA" id="ARBA00022985"/>
    </source>
</evidence>
<reference evidence="10" key="1">
    <citation type="journal article" date="2020" name="mSystems">
        <title>Genome- and Community-Level Interaction Insights into Carbon Utilization and Element Cycling Functions of Hydrothermarchaeota in Hydrothermal Sediment.</title>
        <authorList>
            <person name="Zhou Z."/>
            <person name="Liu Y."/>
            <person name="Xu W."/>
            <person name="Pan J."/>
            <person name="Luo Z.H."/>
            <person name="Li M."/>
        </authorList>
    </citation>
    <scope>NUCLEOTIDE SEQUENCE [LARGE SCALE GENOMIC DNA]</scope>
    <source>
        <strain evidence="10">SpSt-780</strain>
    </source>
</reference>